<dbReference type="InterPro" id="IPR036148">
    <property type="entry name" value="MmgE/PrpD_sf"/>
</dbReference>
<dbReference type="InterPro" id="IPR045337">
    <property type="entry name" value="MmgE_PrpD_C"/>
</dbReference>
<dbReference type="GO" id="GO:0016829">
    <property type="term" value="F:lyase activity"/>
    <property type="evidence" value="ECO:0007669"/>
    <property type="project" value="InterPro"/>
</dbReference>
<dbReference type="SUPFAM" id="SSF103378">
    <property type="entry name" value="2-methylcitrate dehydratase PrpD"/>
    <property type="match status" value="1"/>
</dbReference>
<protein>
    <submittedName>
        <fullName evidence="4">MmgE/PrpD family protein</fullName>
    </submittedName>
</protein>
<dbReference type="Gene3D" id="3.30.1330.120">
    <property type="entry name" value="2-methylcitrate dehydratase PrpD"/>
    <property type="match status" value="1"/>
</dbReference>
<organism evidence="4 5">
    <name type="scientific">Candidatus Abyssobacteria bacterium SURF_17</name>
    <dbReference type="NCBI Taxonomy" id="2093361"/>
    <lineage>
        <taxon>Bacteria</taxon>
        <taxon>Pseudomonadati</taxon>
        <taxon>Candidatus Hydrogenedentota</taxon>
        <taxon>Candidatus Abyssobacteria</taxon>
    </lineage>
</organism>
<evidence type="ECO:0000256" key="1">
    <source>
        <dbReference type="ARBA" id="ARBA00006174"/>
    </source>
</evidence>
<feature type="domain" description="MmgE/PrpD N-terminal" evidence="2">
    <location>
        <begin position="6"/>
        <end position="244"/>
    </location>
</feature>
<dbReference type="InterPro" id="IPR042188">
    <property type="entry name" value="MmgE/PrpD_sf_2"/>
</dbReference>
<comment type="caution">
    <text evidence="4">The sequence shown here is derived from an EMBL/GenBank/DDBJ whole genome shotgun (WGS) entry which is preliminary data.</text>
</comment>
<accession>A0A419F9L6</accession>
<gene>
    <name evidence="4" type="ORF">C4532_00385</name>
</gene>
<comment type="similarity">
    <text evidence="1">Belongs to the PrpD family.</text>
</comment>
<reference evidence="4 5" key="1">
    <citation type="journal article" date="2017" name="ISME J.">
        <title>Energy and carbon metabolisms in a deep terrestrial subsurface fluid microbial community.</title>
        <authorList>
            <person name="Momper L."/>
            <person name="Jungbluth S.P."/>
            <person name="Lee M.D."/>
            <person name="Amend J.P."/>
        </authorList>
    </citation>
    <scope>NUCLEOTIDE SEQUENCE [LARGE SCALE GENOMIC DNA]</scope>
    <source>
        <strain evidence="4">SURF_17</strain>
    </source>
</reference>
<dbReference type="Pfam" id="PF03972">
    <property type="entry name" value="MmgE_PrpD_N"/>
    <property type="match status" value="1"/>
</dbReference>
<dbReference type="EMBL" id="QZKI01000003">
    <property type="protein sequence ID" value="RJP75433.1"/>
    <property type="molecule type" value="Genomic_DNA"/>
</dbReference>
<proteinExistence type="inferred from homology"/>
<dbReference type="AlphaFoldDB" id="A0A419F9L6"/>
<dbReference type="PANTHER" id="PTHR16943:SF8">
    <property type="entry name" value="2-METHYLCITRATE DEHYDRATASE"/>
    <property type="match status" value="1"/>
</dbReference>
<evidence type="ECO:0000313" key="5">
    <source>
        <dbReference type="Proteomes" id="UP000285961"/>
    </source>
</evidence>
<dbReference type="InterPro" id="IPR045336">
    <property type="entry name" value="MmgE_PrpD_N"/>
</dbReference>
<feature type="domain" description="MmgE/PrpD C-terminal" evidence="3">
    <location>
        <begin position="265"/>
        <end position="427"/>
    </location>
</feature>
<evidence type="ECO:0000259" key="3">
    <source>
        <dbReference type="Pfam" id="PF19305"/>
    </source>
</evidence>
<name>A0A419F9L6_9BACT</name>
<dbReference type="InterPro" id="IPR042183">
    <property type="entry name" value="MmgE/PrpD_sf_1"/>
</dbReference>
<sequence length="442" mass="47719">MSITRELCAAIERTKFDDFPADAIAEAKLCLLDWLGVTLGGANEPLTRILIEVTDSLGGKKQASIIGHARKSSMLNAALINGSASHALDFDDVHFQMMGHPTVPVMPAVLALAETRKSTGKDMFTAFILGFEAECRIGSSVLPFHYQQGWHATSTIGRFGAAAACAKLLGLDTERMNYSIGIAGTQAAGLKQVFGTMSKPFHAGKAAADGLLSALLAEKGFTCSEDILAGEAGFCKVLSPDCNPEMITQDFGKSYAVTNVIFKRHASCFETHPTIDAALELRTKVLPEEVKEVIVEAVPIALEIAGKPEPRTGLEGKFSLAYCAALALVDGQTGEERFTNENVLSDRMVSMRQKVKVNANEDFGLTQATVVVRTNDGREFKACADTLEAGSDKERRKADLIRKFRSFADRLLPPGRTDSIIEFVESAEKQKNVAKLLALCRP</sequence>
<dbReference type="PANTHER" id="PTHR16943">
    <property type="entry name" value="2-METHYLCITRATE DEHYDRATASE-RELATED"/>
    <property type="match status" value="1"/>
</dbReference>
<dbReference type="Gene3D" id="1.10.4100.10">
    <property type="entry name" value="2-methylcitrate dehydratase PrpD"/>
    <property type="match status" value="1"/>
</dbReference>
<evidence type="ECO:0000313" key="4">
    <source>
        <dbReference type="EMBL" id="RJP75433.1"/>
    </source>
</evidence>
<dbReference type="Pfam" id="PF19305">
    <property type="entry name" value="MmgE_PrpD_C"/>
    <property type="match status" value="1"/>
</dbReference>
<dbReference type="InterPro" id="IPR005656">
    <property type="entry name" value="MmgE_PrpD"/>
</dbReference>
<evidence type="ECO:0000259" key="2">
    <source>
        <dbReference type="Pfam" id="PF03972"/>
    </source>
</evidence>
<dbReference type="Proteomes" id="UP000285961">
    <property type="component" value="Unassembled WGS sequence"/>
</dbReference>